<dbReference type="GO" id="GO:0016020">
    <property type="term" value="C:membrane"/>
    <property type="evidence" value="ECO:0007669"/>
    <property type="project" value="TreeGrafter"/>
</dbReference>
<sequence length="304" mass="35297">MNPDILHVDPNEIQRALERYDKTEEEANNDIKTIQEWMKNQPHLPEIMDKVPIRNFLFLNKFNMEKTQRKIDMYYTVRGLFPDFFENSNPKLELMQKVMEAVYLCVLPTALDGIHRVFIIKVNPGNVFGPRELVVHSTNVTEMRLYEDCLAAGEILIFDMTNISLSDVKKLTPTLIIKILVIFEKVYSIRSKDIYILNSPGFVSVVLSILKSSLKQKIFERIQCCDDSAVLKGILSNDQLPKDYGGEGPSLHELNEMLKLKLITYEERFDSLDKLRTDESLRPKKLNKDEIFGFFGHFMKLNVD</sequence>
<dbReference type="CDD" id="cd00170">
    <property type="entry name" value="SEC14"/>
    <property type="match status" value="1"/>
</dbReference>
<dbReference type="SUPFAM" id="SSF46938">
    <property type="entry name" value="CRAL/TRIO N-terminal domain"/>
    <property type="match status" value="1"/>
</dbReference>
<dbReference type="AlphaFoldDB" id="A0AA38M6W6"/>
<comment type="caution">
    <text evidence="2">The sequence shown here is derived from an EMBL/GenBank/DDBJ whole genome shotgun (WGS) entry which is preliminary data.</text>
</comment>
<accession>A0AA38M6W6</accession>
<evidence type="ECO:0000259" key="1">
    <source>
        <dbReference type="PROSITE" id="PS50191"/>
    </source>
</evidence>
<dbReference type="SMART" id="SM00516">
    <property type="entry name" value="SEC14"/>
    <property type="match status" value="1"/>
</dbReference>
<feature type="domain" description="CRAL-TRIO" evidence="1">
    <location>
        <begin position="91"/>
        <end position="252"/>
    </location>
</feature>
<dbReference type="Pfam" id="PF00650">
    <property type="entry name" value="CRAL_TRIO"/>
    <property type="match status" value="1"/>
</dbReference>
<dbReference type="EMBL" id="JALNTZ010000007">
    <property type="protein sequence ID" value="KAJ3646340.1"/>
    <property type="molecule type" value="Genomic_DNA"/>
</dbReference>
<organism evidence="2 3">
    <name type="scientific">Zophobas morio</name>
    <dbReference type="NCBI Taxonomy" id="2755281"/>
    <lineage>
        <taxon>Eukaryota</taxon>
        <taxon>Metazoa</taxon>
        <taxon>Ecdysozoa</taxon>
        <taxon>Arthropoda</taxon>
        <taxon>Hexapoda</taxon>
        <taxon>Insecta</taxon>
        <taxon>Pterygota</taxon>
        <taxon>Neoptera</taxon>
        <taxon>Endopterygota</taxon>
        <taxon>Coleoptera</taxon>
        <taxon>Polyphaga</taxon>
        <taxon>Cucujiformia</taxon>
        <taxon>Tenebrionidae</taxon>
        <taxon>Zophobas</taxon>
    </lineage>
</organism>
<protein>
    <recommendedName>
        <fullName evidence="1">CRAL-TRIO domain-containing protein</fullName>
    </recommendedName>
</protein>
<dbReference type="InterPro" id="IPR001251">
    <property type="entry name" value="CRAL-TRIO_dom"/>
</dbReference>
<dbReference type="Gene3D" id="3.40.525.10">
    <property type="entry name" value="CRAL-TRIO lipid binding domain"/>
    <property type="match status" value="1"/>
</dbReference>
<keyword evidence="3" id="KW-1185">Reference proteome</keyword>
<dbReference type="PANTHER" id="PTHR10174:SF222">
    <property type="entry name" value="GH10083P-RELATED"/>
    <property type="match status" value="1"/>
</dbReference>
<evidence type="ECO:0000313" key="3">
    <source>
        <dbReference type="Proteomes" id="UP001168821"/>
    </source>
</evidence>
<dbReference type="SUPFAM" id="SSF52087">
    <property type="entry name" value="CRAL/TRIO domain"/>
    <property type="match status" value="1"/>
</dbReference>
<evidence type="ECO:0000313" key="2">
    <source>
        <dbReference type="EMBL" id="KAJ3646340.1"/>
    </source>
</evidence>
<proteinExistence type="predicted"/>
<dbReference type="GO" id="GO:1902936">
    <property type="term" value="F:phosphatidylinositol bisphosphate binding"/>
    <property type="evidence" value="ECO:0007669"/>
    <property type="project" value="TreeGrafter"/>
</dbReference>
<dbReference type="PANTHER" id="PTHR10174">
    <property type="entry name" value="ALPHA-TOCOPHEROL TRANSFER PROTEIN-RELATED"/>
    <property type="match status" value="1"/>
</dbReference>
<reference evidence="2" key="1">
    <citation type="journal article" date="2023" name="G3 (Bethesda)">
        <title>Whole genome assemblies of Zophobas morio and Tenebrio molitor.</title>
        <authorList>
            <person name="Kaur S."/>
            <person name="Stinson S.A."/>
            <person name="diCenzo G.C."/>
        </authorList>
    </citation>
    <scope>NUCLEOTIDE SEQUENCE</scope>
    <source>
        <strain evidence="2">QUZm001</strain>
    </source>
</reference>
<dbReference type="PROSITE" id="PS50191">
    <property type="entry name" value="CRAL_TRIO"/>
    <property type="match status" value="1"/>
</dbReference>
<dbReference type="InterPro" id="IPR036865">
    <property type="entry name" value="CRAL-TRIO_dom_sf"/>
</dbReference>
<gene>
    <name evidence="2" type="ORF">Zmor_023931</name>
</gene>
<dbReference type="Proteomes" id="UP001168821">
    <property type="component" value="Unassembled WGS sequence"/>
</dbReference>
<name>A0AA38M6W6_9CUCU</name>
<dbReference type="InterPro" id="IPR036273">
    <property type="entry name" value="CRAL/TRIO_N_dom_sf"/>
</dbReference>